<dbReference type="PROSITE" id="PS00688">
    <property type="entry name" value="SIGMA54_INTERACT_3"/>
    <property type="match status" value="1"/>
</dbReference>
<dbReference type="InterPro" id="IPR002197">
    <property type="entry name" value="HTH_Fis"/>
</dbReference>
<evidence type="ECO:0000256" key="5">
    <source>
        <dbReference type="ARBA" id="ARBA00023163"/>
    </source>
</evidence>
<dbReference type="InterPro" id="IPR002078">
    <property type="entry name" value="Sigma_54_int"/>
</dbReference>
<dbReference type="CDD" id="cd00130">
    <property type="entry name" value="PAS"/>
    <property type="match status" value="1"/>
</dbReference>
<evidence type="ECO:0000259" key="8">
    <source>
        <dbReference type="PROSITE" id="PS50112"/>
    </source>
</evidence>
<keyword evidence="4" id="KW-0238">DNA-binding</keyword>
<evidence type="ECO:0000256" key="1">
    <source>
        <dbReference type="ARBA" id="ARBA00022741"/>
    </source>
</evidence>
<dbReference type="Pfam" id="PF02954">
    <property type="entry name" value="HTH_8"/>
    <property type="match status" value="1"/>
</dbReference>
<evidence type="ECO:0000313" key="10">
    <source>
        <dbReference type="Proteomes" id="UP001319200"/>
    </source>
</evidence>
<dbReference type="InterPro" id="IPR027417">
    <property type="entry name" value="P-loop_NTPase"/>
</dbReference>
<dbReference type="PROSITE" id="PS50112">
    <property type="entry name" value="PAS"/>
    <property type="match status" value="1"/>
</dbReference>
<dbReference type="Pfam" id="PF00158">
    <property type="entry name" value="Sigma54_activat"/>
    <property type="match status" value="1"/>
</dbReference>
<dbReference type="PROSITE" id="PS00676">
    <property type="entry name" value="SIGMA54_INTERACT_2"/>
    <property type="match status" value="1"/>
</dbReference>
<dbReference type="CDD" id="cd00009">
    <property type="entry name" value="AAA"/>
    <property type="match status" value="1"/>
</dbReference>
<dbReference type="Gene3D" id="1.10.8.60">
    <property type="match status" value="1"/>
</dbReference>
<dbReference type="InterPro" id="IPR000014">
    <property type="entry name" value="PAS"/>
</dbReference>
<dbReference type="PANTHER" id="PTHR32071">
    <property type="entry name" value="TRANSCRIPTIONAL REGULATORY PROTEIN"/>
    <property type="match status" value="1"/>
</dbReference>
<keyword evidence="1" id="KW-0547">Nucleotide-binding</keyword>
<evidence type="ECO:0000313" key="9">
    <source>
        <dbReference type="EMBL" id="MBT1699515.1"/>
    </source>
</evidence>
<dbReference type="InterPro" id="IPR009057">
    <property type="entry name" value="Homeodomain-like_sf"/>
</dbReference>
<dbReference type="InterPro" id="IPR025944">
    <property type="entry name" value="Sigma_54_int_dom_CS"/>
</dbReference>
<keyword evidence="5" id="KW-0804">Transcription</keyword>
<dbReference type="SUPFAM" id="SSF46689">
    <property type="entry name" value="Homeodomain-like"/>
    <property type="match status" value="1"/>
</dbReference>
<keyword evidence="2" id="KW-0067">ATP-binding</keyword>
<dbReference type="Gene3D" id="3.40.50.300">
    <property type="entry name" value="P-loop containing nucleotide triphosphate hydrolases"/>
    <property type="match status" value="1"/>
</dbReference>
<dbReference type="PROSITE" id="PS50045">
    <property type="entry name" value="SIGMA54_INTERACT_4"/>
    <property type="match status" value="1"/>
</dbReference>
<accession>A0AAP2DNB1</accession>
<evidence type="ECO:0000256" key="3">
    <source>
        <dbReference type="ARBA" id="ARBA00023015"/>
    </source>
</evidence>
<dbReference type="SUPFAM" id="SSF55785">
    <property type="entry name" value="PYP-like sensor domain (PAS domain)"/>
    <property type="match status" value="1"/>
</dbReference>
<keyword evidence="10" id="KW-1185">Reference proteome</keyword>
<feature type="domain" description="PAS" evidence="8">
    <location>
        <begin position="40"/>
        <end position="111"/>
    </location>
</feature>
<dbReference type="NCBIfam" id="TIGR00229">
    <property type="entry name" value="sensory_box"/>
    <property type="match status" value="1"/>
</dbReference>
<sequence length="505" mass="57494">MTAEIETTPAPFVFLIVMLVIMLVTSYVERFRLKRKLRSHEKRLKAFMQNISLVVMELDCAGHVTYINEFGARLLGYTPEALVGLSWFENFLLAPDISLTRKLYTEILNGKLHTYTFKTVVRCRDGAELSVSWLNFAIQEADGEIQSMMSIGRDVSGEESIARLVAQLQQELEKEKITATEPVQFELDNNVIGKSEAFMYALQRAMQVATTHAPVLLEGETGVGKEVFANLIHQNSLRRSTPFIKVNCGALPKDLIEDELFGHEKGAFTSALQARKGRFELADGGTLFLDEIGELPIDMQPKLLRVLQNGEFERLGGQKTLKVDVRVLAATNRNLAEEVSNGNFREDLYYRLNVFPITIPALRNRKEDLTDLINHFITNKCREYNKSIEQLSRADLQRLIDYPWPGNIRELKNVIERAVITSEGRQIRFDWWQQGGKETANADQTLERIEKDHILSVMTRCHWKINGENGAAETLNMHPNTLRSKMKRLGITRPQHRNGSGETTE</sequence>
<evidence type="ECO:0000256" key="4">
    <source>
        <dbReference type="ARBA" id="ARBA00023125"/>
    </source>
</evidence>
<reference evidence="9 10" key="1">
    <citation type="submission" date="2021-05" db="EMBL/GenBank/DDBJ databases">
        <title>A Polyphasic approach of four new species of the genus Ohtaekwangia: Ohtaekwangia histidinii sp. nov., Ohtaekwangia cretensis sp. nov., Ohtaekwangia indiensis sp. nov., Ohtaekwangia reichenbachii sp. nov. from diverse environment.</title>
        <authorList>
            <person name="Octaviana S."/>
        </authorList>
    </citation>
    <scope>NUCLEOTIDE SEQUENCE [LARGE SCALE GENOMIC DNA]</scope>
    <source>
        <strain evidence="9 10">PWU4</strain>
    </source>
</reference>
<dbReference type="InterPro" id="IPR025943">
    <property type="entry name" value="Sigma_54_int_dom_ATP-bd_2"/>
</dbReference>
<dbReference type="InterPro" id="IPR013656">
    <property type="entry name" value="PAS_4"/>
</dbReference>
<feature type="domain" description="Sigma-54 factor interaction" evidence="7">
    <location>
        <begin position="191"/>
        <end position="420"/>
    </location>
</feature>
<keyword evidence="6" id="KW-0812">Transmembrane</keyword>
<dbReference type="SMART" id="SM00091">
    <property type="entry name" value="PAS"/>
    <property type="match status" value="1"/>
</dbReference>
<evidence type="ECO:0000259" key="7">
    <source>
        <dbReference type="PROSITE" id="PS50045"/>
    </source>
</evidence>
<dbReference type="PROSITE" id="PS00675">
    <property type="entry name" value="SIGMA54_INTERACT_1"/>
    <property type="match status" value="1"/>
</dbReference>
<feature type="transmembrane region" description="Helical" evidence="6">
    <location>
        <begin position="12"/>
        <end position="28"/>
    </location>
</feature>
<dbReference type="Gene3D" id="3.30.450.20">
    <property type="entry name" value="PAS domain"/>
    <property type="match status" value="1"/>
</dbReference>
<dbReference type="AlphaFoldDB" id="A0AAP2DNB1"/>
<dbReference type="FunFam" id="3.40.50.300:FF:000006">
    <property type="entry name" value="DNA-binding transcriptional regulator NtrC"/>
    <property type="match status" value="1"/>
</dbReference>
<dbReference type="GO" id="GO:0006355">
    <property type="term" value="P:regulation of DNA-templated transcription"/>
    <property type="evidence" value="ECO:0007669"/>
    <property type="project" value="InterPro"/>
</dbReference>
<dbReference type="Gene3D" id="1.10.10.60">
    <property type="entry name" value="Homeodomain-like"/>
    <property type="match status" value="1"/>
</dbReference>
<keyword evidence="3" id="KW-0805">Transcription regulation</keyword>
<proteinExistence type="predicted"/>
<evidence type="ECO:0000256" key="2">
    <source>
        <dbReference type="ARBA" id="ARBA00022840"/>
    </source>
</evidence>
<dbReference type="SMART" id="SM00382">
    <property type="entry name" value="AAA"/>
    <property type="match status" value="1"/>
</dbReference>
<dbReference type="Pfam" id="PF25601">
    <property type="entry name" value="AAA_lid_14"/>
    <property type="match status" value="1"/>
</dbReference>
<keyword evidence="6" id="KW-1133">Transmembrane helix</keyword>
<dbReference type="InterPro" id="IPR003593">
    <property type="entry name" value="AAA+_ATPase"/>
</dbReference>
<dbReference type="SUPFAM" id="SSF52540">
    <property type="entry name" value="P-loop containing nucleoside triphosphate hydrolases"/>
    <property type="match status" value="1"/>
</dbReference>
<dbReference type="InterPro" id="IPR058031">
    <property type="entry name" value="AAA_lid_NorR"/>
</dbReference>
<dbReference type="EMBL" id="JAHESF010000026">
    <property type="protein sequence ID" value="MBT1699515.1"/>
    <property type="molecule type" value="Genomic_DNA"/>
</dbReference>
<dbReference type="InterPro" id="IPR035965">
    <property type="entry name" value="PAS-like_dom_sf"/>
</dbReference>
<dbReference type="Proteomes" id="UP001319200">
    <property type="component" value="Unassembled WGS sequence"/>
</dbReference>
<dbReference type="GO" id="GO:0005524">
    <property type="term" value="F:ATP binding"/>
    <property type="evidence" value="ECO:0007669"/>
    <property type="project" value="UniProtKB-KW"/>
</dbReference>
<dbReference type="InterPro" id="IPR025662">
    <property type="entry name" value="Sigma_54_int_dom_ATP-bd_1"/>
</dbReference>
<dbReference type="RefSeq" id="WP_254167518.1">
    <property type="nucleotide sequence ID" value="NZ_JAHESF010000026.1"/>
</dbReference>
<keyword evidence="6" id="KW-0472">Membrane</keyword>
<name>A0AAP2DNB1_9BACT</name>
<dbReference type="Pfam" id="PF08448">
    <property type="entry name" value="PAS_4"/>
    <property type="match status" value="1"/>
</dbReference>
<gene>
    <name evidence="9" type="ORF">KK083_21635</name>
</gene>
<comment type="caution">
    <text evidence="9">The sequence shown here is derived from an EMBL/GenBank/DDBJ whole genome shotgun (WGS) entry which is preliminary data.</text>
</comment>
<protein>
    <submittedName>
        <fullName evidence="9">Sigma 54-interacting transcriptional regulator</fullName>
    </submittedName>
</protein>
<evidence type="ECO:0000256" key="6">
    <source>
        <dbReference type="SAM" id="Phobius"/>
    </source>
</evidence>
<dbReference type="GO" id="GO:0043565">
    <property type="term" value="F:sequence-specific DNA binding"/>
    <property type="evidence" value="ECO:0007669"/>
    <property type="project" value="InterPro"/>
</dbReference>
<organism evidence="9 10">
    <name type="scientific">Chryseosolibacter histidini</name>
    <dbReference type="NCBI Taxonomy" id="2782349"/>
    <lineage>
        <taxon>Bacteria</taxon>
        <taxon>Pseudomonadati</taxon>
        <taxon>Bacteroidota</taxon>
        <taxon>Cytophagia</taxon>
        <taxon>Cytophagales</taxon>
        <taxon>Chryseotaleaceae</taxon>
        <taxon>Chryseosolibacter</taxon>
    </lineage>
</organism>